<dbReference type="EMBL" id="CP051680">
    <property type="protein sequence ID" value="QJD86357.1"/>
    <property type="molecule type" value="Genomic_DNA"/>
</dbReference>
<evidence type="ECO:0000313" key="2">
    <source>
        <dbReference type="EMBL" id="QJD86357.1"/>
    </source>
</evidence>
<reference evidence="2 3" key="1">
    <citation type="submission" date="2020-04" db="EMBL/GenBank/DDBJ databases">
        <title>Genome sequencing of novel species.</title>
        <authorList>
            <person name="Heo J."/>
            <person name="Kim S.-J."/>
            <person name="Kim J.-S."/>
            <person name="Hong S.-B."/>
            <person name="Kwon S.-W."/>
        </authorList>
    </citation>
    <scope>NUCLEOTIDE SEQUENCE [LARGE SCALE GENOMIC DNA]</scope>
    <source>
        <strain evidence="2 3">MFER-1</strain>
    </source>
</reference>
<accession>A0A7Z2VNR7</accession>
<keyword evidence="3" id="KW-1185">Reference proteome</keyword>
<dbReference type="Pfam" id="PF08378">
    <property type="entry name" value="NERD"/>
    <property type="match status" value="1"/>
</dbReference>
<dbReference type="KEGG" id="cheb:HH215_26455"/>
<gene>
    <name evidence="2" type="ORF">HH215_26455</name>
</gene>
<dbReference type="RefSeq" id="WP_169282606.1">
    <property type="nucleotide sequence ID" value="NZ_CP051680.1"/>
</dbReference>
<evidence type="ECO:0000259" key="1">
    <source>
        <dbReference type="PROSITE" id="PS50965"/>
    </source>
</evidence>
<sequence>MFAKIIFQNGKIKKQFHKVMSLSREHLSPLEKEKIRQNIRKGNRGEFRAALGLWLFLPRNHYLINDVVIEVTPNNFIQIDHLVISPWGIFIVETKNWEGTYDTHQEMWTTGSLKKISNDPVKQLDRTEELLKQWLTDNDLDLQGGQISRVYMLYKAKIGQSNNPNAVTSSMKAAKKIVNDGNNIQLDVIKRLIELIKNVKPLNHWDWIRQNGQVSDMRYFTFKGSKRKLNLVKQAYENKGYQLGDEVHKDDEWIVEVVNHIELLESALEKRRNKAYSEERRLNWKHNAKRLTIIAIIFTLIGAIYLNRSNLINYYSVAETSVNEFVERNKESSVPSSNLENSSSQRSSEPLLSFKVTEKQTYIMIRDQGKRVISDVFPADSSISIFDDKTVKVKETNKPLKTIKLKDDIIDFEVANSYTEVIYNSGNINKNRIDGKFDFVNQSVLSKTD</sequence>
<name>A0A7Z2VNR7_9BACL</name>
<dbReference type="PROSITE" id="PS50965">
    <property type="entry name" value="NERD"/>
    <property type="match status" value="1"/>
</dbReference>
<evidence type="ECO:0000313" key="3">
    <source>
        <dbReference type="Proteomes" id="UP000502248"/>
    </source>
</evidence>
<dbReference type="InterPro" id="IPR011528">
    <property type="entry name" value="NERD"/>
</dbReference>
<organism evidence="2 3">
    <name type="scientific">Cohnella herbarum</name>
    <dbReference type="NCBI Taxonomy" id="2728023"/>
    <lineage>
        <taxon>Bacteria</taxon>
        <taxon>Bacillati</taxon>
        <taxon>Bacillota</taxon>
        <taxon>Bacilli</taxon>
        <taxon>Bacillales</taxon>
        <taxon>Paenibacillaceae</taxon>
        <taxon>Cohnella</taxon>
    </lineage>
</organism>
<protein>
    <submittedName>
        <fullName evidence="2">NERD domain-containing protein</fullName>
    </submittedName>
</protein>
<feature type="domain" description="NERD" evidence="1">
    <location>
        <begin position="41"/>
        <end position="154"/>
    </location>
</feature>
<dbReference type="AlphaFoldDB" id="A0A7Z2VNR7"/>
<proteinExistence type="predicted"/>
<dbReference type="Proteomes" id="UP000502248">
    <property type="component" value="Chromosome"/>
</dbReference>